<evidence type="ECO:0000256" key="2">
    <source>
        <dbReference type="SAM" id="Phobius"/>
    </source>
</evidence>
<dbReference type="SMART" id="SM00244">
    <property type="entry name" value="PHB"/>
    <property type="match status" value="1"/>
</dbReference>
<keyword evidence="2" id="KW-1133">Transmembrane helix</keyword>
<dbReference type="InterPro" id="IPR036013">
    <property type="entry name" value="Band_7/SPFH_dom_sf"/>
</dbReference>
<dbReference type="FunFam" id="3.30.479.30:FF:000004">
    <property type="entry name" value="Putative membrane protease family, stomatin"/>
    <property type="match status" value="1"/>
</dbReference>
<dbReference type="PRINTS" id="PR00721">
    <property type="entry name" value="STOMATIN"/>
</dbReference>
<dbReference type="STRING" id="1801992.A2Y98_02620"/>
<accession>A0A1G2F6U1</accession>
<dbReference type="EMBL" id="MHMW01000025">
    <property type="protein sequence ID" value="OGZ33794.1"/>
    <property type="molecule type" value="Genomic_DNA"/>
</dbReference>
<gene>
    <name evidence="4" type="ORF">A2Y98_02620</name>
</gene>
<dbReference type="SUPFAM" id="SSF117892">
    <property type="entry name" value="Band 7/SPFH domain"/>
    <property type="match status" value="1"/>
</dbReference>
<dbReference type="Gene3D" id="3.30.479.30">
    <property type="entry name" value="Band 7 domain"/>
    <property type="match status" value="1"/>
</dbReference>
<dbReference type="InterPro" id="IPR001107">
    <property type="entry name" value="Band_7"/>
</dbReference>
<dbReference type="InterPro" id="IPR043202">
    <property type="entry name" value="Band-7_stomatin-like"/>
</dbReference>
<keyword evidence="2" id="KW-0812">Transmembrane</keyword>
<organism evidence="4 5">
    <name type="scientific">Candidatus Portnoybacteria bacterium RBG_19FT_COMBO_36_7</name>
    <dbReference type="NCBI Taxonomy" id="1801992"/>
    <lineage>
        <taxon>Bacteria</taxon>
        <taxon>Candidatus Portnoyibacteriota</taxon>
    </lineage>
</organism>
<dbReference type="InterPro" id="IPR001972">
    <property type="entry name" value="Stomatin_HflK_fam"/>
</dbReference>
<dbReference type="Proteomes" id="UP000179099">
    <property type="component" value="Unassembled WGS sequence"/>
</dbReference>
<dbReference type="GO" id="GO:0098552">
    <property type="term" value="C:side of membrane"/>
    <property type="evidence" value="ECO:0007669"/>
    <property type="project" value="UniProtKB-ARBA"/>
</dbReference>
<dbReference type="CDD" id="cd08826">
    <property type="entry name" value="SPFH_eoslipins_u1"/>
    <property type="match status" value="1"/>
</dbReference>
<comment type="caution">
    <text evidence="4">The sequence shown here is derived from an EMBL/GenBank/DDBJ whole genome shotgun (WGS) entry which is preliminary data.</text>
</comment>
<reference evidence="4 5" key="1">
    <citation type="journal article" date="2016" name="Nat. Commun.">
        <title>Thousands of microbial genomes shed light on interconnected biogeochemical processes in an aquifer system.</title>
        <authorList>
            <person name="Anantharaman K."/>
            <person name="Brown C.T."/>
            <person name="Hug L.A."/>
            <person name="Sharon I."/>
            <person name="Castelle C.J."/>
            <person name="Probst A.J."/>
            <person name="Thomas B.C."/>
            <person name="Singh A."/>
            <person name="Wilkins M.J."/>
            <person name="Karaoz U."/>
            <person name="Brodie E.L."/>
            <person name="Williams K.H."/>
            <person name="Hubbard S.S."/>
            <person name="Banfield J.F."/>
        </authorList>
    </citation>
    <scope>NUCLEOTIDE SEQUENCE [LARGE SCALE GENOMIC DNA]</scope>
</reference>
<feature type="transmembrane region" description="Helical" evidence="2">
    <location>
        <begin position="6"/>
        <end position="23"/>
    </location>
</feature>
<keyword evidence="2" id="KW-0472">Membrane</keyword>
<dbReference type="Pfam" id="PF01145">
    <property type="entry name" value="Band_7"/>
    <property type="match status" value="1"/>
</dbReference>
<dbReference type="PANTHER" id="PTHR10264">
    <property type="entry name" value="BAND 7 PROTEIN-RELATED"/>
    <property type="match status" value="1"/>
</dbReference>
<protein>
    <recommendedName>
        <fullName evidence="3">Band 7 domain-containing protein</fullName>
    </recommendedName>
</protein>
<evidence type="ECO:0000256" key="1">
    <source>
        <dbReference type="ARBA" id="ARBA00008164"/>
    </source>
</evidence>
<dbReference type="AlphaFoldDB" id="A0A1G2F6U1"/>
<proteinExistence type="inferred from homology"/>
<dbReference type="GO" id="GO:0005886">
    <property type="term" value="C:plasma membrane"/>
    <property type="evidence" value="ECO:0007669"/>
    <property type="project" value="InterPro"/>
</dbReference>
<evidence type="ECO:0000259" key="3">
    <source>
        <dbReference type="SMART" id="SM00244"/>
    </source>
</evidence>
<evidence type="ECO:0000313" key="4">
    <source>
        <dbReference type="EMBL" id="OGZ33794.1"/>
    </source>
</evidence>
<dbReference type="Gene3D" id="6.10.250.2090">
    <property type="match status" value="1"/>
</dbReference>
<evidence type="ECO:0000313" key="5">
    <source>
        <dbReference type="Proteomes" id="UP000179099"/>
    </source>
</evidence>
<sequence length="256" mass="28569">MPTIYIILGIIIFIVLISIKQINQYQKGVKFMLGKYTGTMEPGWRLVFPIVQSYQKVDLRVKAVDVPSQEAITKDNISVGVNAVIYYKVQDADKAILEVENFYYAISQLAQTTMRNVVGQVDLDQLLSQRDRISENIRSIIDIATDPWGIKVSNVELKDISLPEEMKRVIGKQAEAEREKRAIIIKAEGEVIASNNMAKAAETLAGAKGALHLRTLQSINDISSDQSNTIVFAVPLEILRAFEGYGRKPGEKEGEK</sequence>
<dbReference type="PANTHER" id="PTHR10264:SF19">
    <property type="entry name" value="AT06885P-RELATED"/>
    <property type="match status" value="1"/>
</dbReference>
<comment type="similarity">
    <text evidence="1">Belongs to the band 7/mec-2 family.</text>
</comment>
<name>A0A1G2F6U1_9BACT</name>
<feature type="domain" description="Band 7" evidence="3">
    <location>
        <begin position="17"/>
        <end position="174"/>
    </location>
</feature>